<dbReference type="AlphaFoldDB" id="A0A6A3GJD7"/>
<evidence type="ECO:0000256" key="1">
    <source>
        <dbReference type="SAM" id="MobiDB-lite"/>
    </source>
</evidence>
<feature type="non-terminal residue" evidence="2">
    <location>
        <position position="333"/>
    </location>
</feature>
<comment type="caution">
    <text evidence="2">The sequence shown here is derived from an EMBL/GenBank/DDBJ whole genome shotgun (WGS) entry which is preliminary data.</text>
</comment>
<protein>
    <submittedName>
        <fullName evidence="2">Uncharacterized protein</fullName>
    </submittedName>
</protein>
<dbReference type="EMBL" id="QXFV01007543">
    <property type="protein sequence ID" value="KAE8958555.1"/>
    <property type="molecule type" value="Genomic_DNA"/>
</dbReference>
<feature type="compositionally biased region" description="Polar residues" evidence="1">
    <location>
        <begin position="33"/>
        <end position="53"/>
    </location>
</feature>
<name>A0A6A3GJD7_9STRA</name>
<feature type="compositionally biased region" description="Low complexity" evidence="1">
    <location>
        <begin position="1"/>
        <end position="16"/>
    </location>
</feature>
<accession>A0A6A3GJD7</accession>
<evidence type="ECO:0000313" key="3">
    <source>
        <dbReference type="Proteomes" id="UP000429607"/>
    </source>
</evidence>
<feature type="compositionally biased region" description="Acidic residues" evidence="1">
    <location>
        <begin position="59"/>
        <end position="69"/>
    </location>
</feature>
<feature type="region of interest" description="Disordered" evidence="1">
    <location>
        <begin position="1"/>
        <end position="93"/>
    </location>
</feature>
<evidence type="ECO:0000313" key="2">
    <source>
        <dbReference type="EMBL" id="KAE8958555.1"/>
    </source>
</evidence>
<gene>
    <name evidence="2" type="ORF">PR001_g31015</name>
</gene>
<organism evidence="2 3">
    <name type="scientific">Phytophthora rubi</name>
    <dbReference type="NCBI Taxonomy" id="129364"/>
    <lineage>
        <taxon>Eukaryota</taxon>
        <taxon>Sar</taxon>
        <taxon>Stramenopiles</taxon>
        <taxon>Oomycota</taxon>
        <taxon>Peronosporomycetes</taxon>
        <taxon>Peronosporales</taxon>
        <taxon>Peronosporaceae</taxon>
        <taxon>Phytophthora</taxon>
    </lineage>
</organism>
<reference evidence="2 3" key="1">
    <citation type="submission" date="2018-09" db="EMBL/GenBank/DDBJ databases">
        <title>Genomic investigation of the strawberry pathogen Phytophthora fragariae indicates pathogenicity is determined by transcriptional variation in three key races.</title>
        <authorList>
            <person name="Adams T.M."/>
            <person name="Armitage A.D."/>
            <person name="Sobczyk M.K."/>
            <person name="Bates H.J."/>
            <person name="Dunwell J.M."/>
            <person name="Nellist C.F."/>
            <person name="Harrison R.J."/>
        </authorList>
    </citation>
    <scope>NUCLEOTIDE SEQUENCE [LARGE SCALE GENOMIC DNA]</scope>
    <source>
        <strain evidence="2 3">SCRP249</strain>
    </source>
</reference>
<sequence>MCPTYAAARPPAATRVPSDDTSGEGNTAGAGDQSGQTTDHPTTGGSPASSRADPSSGADEADENGDEREGEGPADRAAGAAHDSPPGTPEDVVILPKVRTVISTDSAGMHALGAMACRFLTEQEAKRLEAQKSLPLPDVDSHGNVQSPSRHDFSMDSSSLGRTRLVGVPALQDHQRQGFHTRDGYGGLESLIQVEELDHADMLDLQEFFSDDNPVVADLILSSRASASPGDELESMRHSIPAQREMATLLSEYGVDRLAERTFSTVSVLRRVLDRYRRVCHQLDASPSQSRQDALKAQDQLHAAKLSYEFDRAHWESERQQSADAATYTAERY</sequence>
<feature type="region of interest" description="Disordered" evidence="1">
    <location>
        <begin position="131"/>
        <end position="158"/>
    </location>
</feature>
<dbReference type="Proteomes" id="UP000429607">
    <property type="component" value="Unassembled WGS sequence"/>
</dbReference>
<proteinExistence type="predicted"/>